<keyword evidence="1" id="KW-1133">Transmembrane helix</keyword>
<dbReference type="AlphaFoldDB" id="A0A2M9ZU52"/>
<reference evidence="2 3" key="1">
    <citation type="submission" date="2017-07" db="EMBL/GenBank/DDBJ databases">
        <title>Leptospira spp. isolated from tropical soils.</title>
        <authorList>
            <person name="Thibeaux R."/>
            <person name="Iraola G."/>
            <person name="Ferres I."/>
            <person name="Bierque E."/>
            <person name="Girault D."/>
            <person name="Soupe-Gilbert M.-E."/>
            <person name="Picardeau M."/>
            <person name="Goarant C."/>
        </authorList>
    </citation>
    <scope>NUCLEOTIDE SEQUENCE [LARGE SCALE GENOMIC DNA]</scope>
    <source>
        <strain evidence="2 3">ES4-C-A1</strain>
    </source>
</reference>
<proteinExistence type="predicted"/>
<organism evidence="2 3">
    <name type="scientific">Leptospira neocaledonica</name>
    <dbReference type="NCBI Taxonomy" id="2023192"/>
    <lineage>
        <taxon>Bacteria</taxon>
        <taxon>Pseudomonadati</taxon>
        <taxon>Spirochaetota</taxon>
        <taxon>Spirochaetia</taxon>
        <taxon>Leptospirales</taxon>
        <taxon>Leptospiraceae</taxon>
        <taxon>Leptospira</taxon>
    </lineage>
</organism>
<keyword evidence="3" id="KW-1185">Reference proteome</keyword>
<dbReference type="EMBL" id="NPEA01000011">
    <property type="protein sequence ID" value="PJZ75622.1"/>
    <property type="molecule type" value="Genomic_DNA"/>
</dbReference>
<accession>A0A2M9ZU52</accession>
<sequence>MIDVSFTRKKYSEMSSKSLFRNIVFTISVFLLFQSCFLHHANLEGDGYGIKTIFRRSKKLPDTFPIRLEFKKKDKEEVIKEVGSPQVEPYFSNHIFNLFRKNQKFQIDPKANAKIRITTGVDRVQIPTLTMLPGILTLGLFPFIQRSYGNIQFELIDSAKNKVIKIYKYNIEHRYFLGWASIILGLTLPLFSDRFEHSGTNDSDVVMKVPLLNLNPILQKTSWNQKISLLIFLHKATITRC</sequence>
<evidence type="ECO:0000313" key="2">
    <source>
        <dbReference type="EMBL" id="PJZ75622.1"/>
    </source>
</evidence>
<feature type="transmembrane region" description="Helical" evidence="1">
    <location>
        <begin position="124"/>
        <end position="144"/>
    </location>
</feature>
<evidence type="ECO:0000313" key="3">
    <source>
        <dbReference type="Proteomes" id="UP000231843"/>
    </source>
</evidence>
<dbReference type="Proteomes" id="UP000231843">
    <property type="component" value="Unassembled WGS sequence"/>
</dbReference>
<name>A0A2M9ZU52_9LEPT</name>
<feature type="transmembrane region" description="Helical" evidence="1">
    <location>
        <begin position="175"/>
        <end position="192"/>
    </location>
</feature>
<keyword evidence="1" id="KW-0472">Membrane</keyword>
<protein>
    <submittedName>
        <fullName evidence="2">Uncharacterized protein</fullName>
    </submittedName>
</protein>
<feature type="transmembrane region" description="Helical" evidence="1">
    <location>
        <begin position="20"/>
        <end position="41"/>
    </location>
</feature>
<comment type="caution">
    <text evidence="2">The sequence shown here is derived from an EMBL/GenBank/DDBJ whole genome shotgun (WGS) entry which is preliminary data.</text>
</comment>
<gene>
    <name evidence="2" type="ORF">CH365_17920</name>
</gene>
<keyword evidence="1" id="KW-0812">Transmembrane</keyword>
<evidence type="ECO:0000256" key="1">
    <source>
        <dbReference type="SAM" id="Phobius"/>
    </source>
</evidence>